<keyword evidence="6" id="KW-0001">2Fe-2S</keyword>
<evidence type="ECO:0000313" key="17">
    <source>
        <dbReference type="EMBL" id="GLC60710.1"/>
    </source>
</evidence>
<keyword evidence="12" id="KW-0411">Iron-sulfur</keyword>
<feature type="compositionally biased region" description="Basic and acidic residues" evidence="14">
    <location>
        <begin position="258"/>
        <end position="268"/>
    </location>
</feature>
<evidence type="ECO:0000256" key="11">
    <source>
        <dbReference type="ARBA" id="ARBA00023004"/>
    </source>
</evidence>
<dbReference type="GO" id="GO:0009507">
    <property type="term" value="C:chloroplast"/>
    <property type="evidence" value="ECO:0007669"/>
    <property type="project" value="UniProtKB-SubCell"/>
</dbReference>
<feature type="region of interest" description="Disordered" evidence="14">
    <location>
        <begin position="707"/>
        <end position="738"/>
    </location>
</feature>
<feature type="transmembrane region" description="Helical" evidence="15">
    <location>
        <begin position="871"/>
        <end position="893"/>
    </location>
</feature>
<feature type="compositionally biased region" description="Basic and acidic residues" evidence="14">
    <location>
        <begin position="90"/>
        <end position="100"/>
    </location>
</feature>
<dbReference type="GO" id="GO:0016020">
    <property type="term" value="C:membrane"/>
    <property type="evidence" value="ECO:0007669"/>
    <property type="project" value="UniProtKB-SubCell"/>
</dbReference>
<keyword evidence="5 15" id="KW-0812">Transmembrane</keyword>
<dbReference type="GO" id="GO:0010277">
    <property type="term" value="F:chlorophyllide a oxygenase activity"/>
    <property type="evidence" value="ECO:0007669"/>
    <property type="project" value="InterPro"/>
</dbReference>
<evidence type="ECO:0000256" key="14">
    <source>
        <dbReference type="SAM" id="MobiDB-lite"/>
    </source>
</evidence>
<feature type="transmembrane region" description="Helical" evidence="15">
    <location>
        <begin position="818"/>
        <end position="851"/>
    </location>
</feature>
<feature type="compositionally biased region" description="Low complexity" evidence="14">
    <location>
        <begin position="710"/>
        <end position="726"/>
    </location>
</feature>
<dbReference type="Gene3D" id="2.102.10.10">
    <property type="entry name" value="Rieske [2Fe-2S] iron-sulphur domain"/>
    <property type="match status" value="1"/>
</dbReference>
<feature type="domain" description="Rieske" evidence="16">
    <location>
        <begin position="401"/>
        <end position="509"/>
    </location>
</feature>
<evidence type="ECO:0000256" key="15">
    <source>
        <dbReference type="SAM" id="Phobius"/>
    </source>
</evidence>
<feature type="compositionally biased region" description="Basic and acidic residues" evidence="14">
    <location>
        <begin position="354"/>
        <end position="364"/>
    </location>
</feature>
<dbReference type="AlphaFoldDB" id="A0A9W6BZG1"/>
<dbReference type="PROSITE" id="PS51296">
    <property type="entry name" value="RIESKE"/>
    <property type="match status" value="1"/>
</dbReference>
<keyword evidence="18" id="KW-1185">Reference proteome</keyword>
<dbReference type="Pfam" id="PF08417">
    <property type="entry name" value="PaO"/>
    <property type="match status" value="1"/>
</dbReference>
<accession>A0A9W6BZG1</accession>
<dbReference type="PANTHER" id="PTHR21266">
    <property type="entry name" value="IRON-SULFUR DOMAIN CONTAINING PROTEIN"/>
    <property type="match status" value="1"/>
</dbReference>
<comment type="subcellular location">
    <subcellularLocation>
        <location evidence="2">Membrane</location>
    </subcellularLocation>
    <subcellularLocation>
        <location evidence="1">Plastid</location>
        <location evidence="1">Chloroplast</location>
    </subcellularLocation>
</comment>
<feature type="compositionally biased region" description="Basic and acidic residues" evidence="14">
    <location>
        <begin position="162"/>
        <end position="172"/>
    </location>
</feature>
<sequence>MLNMRASRSWGGSCVTQGHRVPTCVGRLSRRCDAHKRGFTLAPHHINLLRISNLPLCSRTVPESLLSREDGNDSERSAQAGGRIVPEGLLSREEGSDSERSAQAGGRFVPEGLLSREDGSDSERSAQAGGRFVPEGLLSREEGSDSERSAQAGGRFAPEGLLSREEGSDSERSAQAGGRFVPEGLLSREDGSDSDRSAQAGGRFVPEGLLSREDGSDSDRSAQAGGRFVPEGLLSREEGSDSERSAQAGGRFVPEGLLSREDGSDSDRSAQAGGRFVPEGLLSREDGSDSDRSAQAGGRFVPEGLLSREEGSDSERSAQAGGRFVPEGLLSREEGSDSERSSQAGGRFVPEGLLSREEGNDSERSAQAGGRFVPEGLLSREEGSDSQGDSCPLQFNWFQQWYPVASLDALDPTRPHAFTLLGQDLVLWRDGTGSWRAFKDACPHRLAPLSEGRIEKDGTLMCAYHAWRFEGSGACTALPYCSPDDPALRSPRSCAVSYPSLQRGGLLWVWGEGGPAAAAAAAAKQPPLPPEVQADGAAAPGVTCLGWSHRDLPYSHSFFVENVVDPAHVPVSHHNIAGNRYKDPKPFQLEITRPPSLEEGFKMFLPSMESTTVKESYTEFVPPGLVRIESANRDGSRTVLALFSTPIRPGWMRLVGQQIMVEAPGAAARGRSLVGWVGGCMPQWVSHVLAPMFLHQDLVFLHHQDREANRQQQQQQQLTTAAAAAGSPGGNGAESGPGAPSAPLLNKYYMPGQADRGVAAWRNWLSTFGGGDVSYAPGTPPLGPPERDRSKLFDTWNTHTRHCSICLTALKRIRAARAVAAAVGLAAAALAFGAAAVASAAAAAAAAAAAGSGTTGVSLSAVLQSASPLLLSWQGLSTVAVGVVAAVVVWLGAKLEQLMHTYHYSHADNH</sequence>
<keyword evidence="10" id="KW-0560">Oxidoreductase</keyword>
<reference evidence="17 18" key="1">
    <citation type="journal article" date="2023" name="Commun. Biol.">
        <title>Reorganization of the ancestral sex-determining regions during the evolution of trioecy in Pleodorina starrii.</title>
        <authorList>
            <person name="Takahashi K."/>
            <person name="Suzuki S."/>
            <person name="Kawai-Toyooka H."/>
            <person name="Yamamoto K."/>
            <person name="Hamaji T."/>
            <person name="Ootsuki R."/>
            <person name="Yamaguchi H."/>
            <person name="Kawachi M."/>
            <person name="Higashiyama T."/>
            <person name="Nozaki H."/>
        </authorList>
    </citation>
    <scope>NUCLEOTIDE SEQUENCE [LARGE SCALE GENOMIC DNA]</scope>
    <source>
        <strain evidence="17 18">NIES-4479</strain>
    </source>
</reference>
<protein>
    <recommendedName>
        <fullName evidence="16">Rieske domain-containing protein</fullName>
    </recommendedName>
</protein>
<keyword evidence="9 15" id="KW-1133">Transmembrane helix</keyword>
<dbReference type="GO" id="GO:0046872">
    <property type="term" value="F:metal ion binding"/>
    <property type="evidence" value="ECO:0007669"/>
    <property type="project" value="UniProtKB-KW"/>
</dbReference>
<keyword evidence="3" id="KW-0150">Chloroplast</keyword>
<evidence type="ECO:0000256" key="9">
    <source>
        <dbReference type="ARBA" id="ARBA00022989"/>
    </source>
</evidence>
<feature type="compositionally biased region" description="Basic and acidic residues" evidence="14">
    <location>
        <begin position="282"/>
        <end position="292"/>
    </location>
</feature>
<feature type="compositionally biased region" description="Basic and acidic residues" evidence="14">
    <location>
        <begin position="66"/>
        <end position="76"/>
    </location>
</feature>
<dbReference type="Pfam" id="PF00355">
    <property type="entry name" value="Rieske"/>
    <property type="match status" value="1"/>
</dbReference>
<dbReference type="EMBL" id="BRXU01000037">
    <property type="protein sequence ID" value="GLC60710.1"/>
    <property type="molecule type" value="Genomic_DNA"/>
</dbReference>
<evidence type="ECO:0000256" key="1">
    <source>
        <dbReference type="ARBA" id="ARBA00004229"/>
    </source>
</evidence>
<evidence type="ECO:0000256" key="8">
    <source>
        <dbReference type="ARBA" id="ARBA00022946"/>
    </source>
</evidence>
<dbReference type="GO" id="GO:0051537">
    <property type="term" value="F:2 iron, 2 sulfur cluster binding"/>
    <property type="evidence" value="ECO:0007669"/>
    <property type="project" value="UniProtKB-KW"/>
</dbReference>
<dbReference type="OrthoDB" id="426882at2759"/>
<dbReference type="InterPro" id="IPR050584">
    <property type="entry name" value="Cholesterol_7-desaturase"/>
</dbReference>
<dbReference type="InterPro" id="IPR017941">
    <property type="entry name" value="Rieske_2Fe-2S"/>
</dbReference>
<dbReference type="InterPro" id="IPR036922">
    <property type="entry name" value="Rieske_2Fe-2S_sf"/>
</dbReference>
<keyword evidence="13 15" id="KW-0472">Membrane</keyword>
<dbReference type="Proteomes" id="UP001165080">
    <property type="component" value="Unassembled WGS sequence"/>
</dbReference>
<dbReference type="SUPFAM" id="SSF50022">
    <property type="entry name" value="ISP domain"/>
    <property type="match status" value="1"/>
</dbReference>
<evidence type="ECO:0000256" key="5">
    <source>
        <dbReference type="ARBA" id="ARBA00022692"/>
    </source>
</evidence>
<comment type="caution">
    <text evidence="17">The sequence shown here is derived from an EMBL/GenBank/DDBJ whole genome shotgun (WGS) entry which is preliminary data.</text>
</comment>
<evidence type="ECO:0000256" key="6">
    <source>
        <dbReference type="ARBA" id="ARBA00022714"/>
    </source>
</evidence>
<keyword evidence="8" id="KW-0809">Transit peptide</keyword>
<feature type="compositionally biased region" description="Basic and acidic residues" evidence="14">
    <location>
        <begin position="138"/>
        <end position="148"/>
    </location>
</feature>
<feature type="compositionally biased region" description="Basic and acidic residues" evidence="14">
    <location>
        <begin position="330"/>
        <end position="340"/>
    </location>
</feature>
<organism evidence="17 18">
    <name type="scientific">Pleodorina starrii</name>
    <dbReference type="NCBI Taxonomy" id="330485"/>
    <lineage>
        <taxon>Eukaryota</taxon>
        <taxon>Viridiplantae</taxon>
        <taxon>Chlorophyta</taxon>
        <taxon>core chlorophytes</taxon>
        <taxon>Chlorophyceae</taxon>
        <taxon>CS clade</taxon>
        <taxon>Chlamydomonadales</taxon>
        <taxon>Volvocaceae</taxon>
        <taxon>Pleodorina</taxon>
    </lineage>
</organism>
<evidence type="ECO:0000256" key="7">
    <source>
        <dbReference type="ARBA" id="ARBA00022723"/>
    </source>
</evidence>
<evidence type="ECO:0000256" key="3">
    <source>
        <dbReference type="ARBA" id="ARBA00022528"/>
    </source>
</evidence>
<feature type="region of interest" description="Disordered" evidence="14">
    <location>
        <begin position="65"/>
        <end position="373"/>
    </location>
</feature>
<feature type="compositionally biased region" description="Basic and acidic residues" evidence="14">
    <location>
        <begin position="306"/>
        <end position="316"/>
    </location>
</feature>
<feature type="compositionally biased region" description="Basic and acidic residues" evidence="14">
    <location>
        <begin position="234"/>
        <end position="244"/>
    </location>
</feature>
<dbReference type="PANTHER" id="PTHR21266:SF32">
    <property type="entry name" value="CHOLESTEROL 7-DESATURASE NVD"/>
    <property type="match status" value="1"/>
</dbReference>
<evidence type="ECO:0000256" key="4">
    <source>
        <dbReference type="ARBA" id="ARBA00022640"/>
    </source>
</evidence>
<gene>
    <name evidence="17" type="primary">PLEST011067</name>
    <name evidence="17" type="ORF">PLESTB_001661000</name>
</gene>
<evidence type="ECO:0000256" key="2">
    <source>
        <dbReference type="ARBA" id="ARBA00004370"/>
    </source>
</evidence>
<evidence type="ECO:0000256" key="10">
    <source>
        <dbReference type="ARBA" id="ARBA00023002"/>
    </source>
</evidence>
<evidence type="ECO:0000256" key="12">
    <source>
        <dbReference type="ARBA" id="ARBA00023014"/>
    </source>
</evidence>
<evidence type="ECO:0000313" key="18">
    <source>
        <dbReference type="Proteomes" id="UP001165080"/>
    </source>
</evidence>
<evidence type="ECO:0000256" key="13">
    <source>
        <dbReference type="ARBA" id="ARBA00023136"/>
    </source>
</evidence>
<keyword evidence="11" id="KW-0408">Iron</keyword>
<keyword evidence="4" id="KW-0934">Plastid</keyword>
<proteinExistence type="predicted"/>
<evidence type="ECO:0000259" key="16">
    <source>
        <dbReference type="PROSITE" id="PS51296"/>
    </source>
</evidence>
<name>A0A9W6BZG1_9CHLO</name>
<dbReference type="SUPFAM" id="SSF55961">
    <property type="entry name" value="Bet v1-like"/>
    <property type="match status" value="1"/>
</dbReference>
<dbReference type="InterPro" id="IPR013626">
    <property type="entry name" value="PaO"/>
</dbReference>
<feature type="compositionally biased region" description="Basic and acidic residues" evidence="14">
    <location>
        <begin position="210"/>
        <end position="220"/>
    </location>
</feature>
<feature type="compositionally biased region" description="Basic and acidic residues" evidence="14">
    <location>
        <begin position="114"/>
        <end position="124"/>
    </location>
</feature>
<keyword evidence="7" id="KW-0479">Metal-binding</keyword>
<feature type="compositionally biased region" description="Basic and acidic residues" evidence="14">
    <location>
        <begin position="186"/>
        <end position="196"/>
    </location>
</feature>